<dbReference type="Proteomes" id="UP000029878">
    <property type="component" value="Unassembled WGS sequence"/>
</dbReference>
<protein>
    <recommendedName>
        <fullName evidence="1">ATP-dependent Clp protease adapter protein ClpS</fullName>
    </recommendedName>
</protein>
<proteinExistence type="inferred from homology"/>
<dbReference type="GO" id="GO:0030163">
    <property type="term" value="P:protein catabolic process"/>
    <property type="evidence" value="ECO:0007669"/>
    <property type="project" value="InterPro"/>
</dbReference>
<dbReference type="STRING" id="50960.LS81_03790"/>
<reference evidence="5 6" key="1">
    <citation type="journal article" date="2014" name="Genome Announc.">
        <title>Draft genome sequences of eight enterohepatic helicobacter species isolated from both laboratory and wild rodents.</title>
        <authorList>
            <person name="Sheh A."/>
            <person name="Shen Z."/>
            <person name="Fox J.G."/>
        </authorList>
    </citation>
    <scope>NUCLEOTIDE SEQUENCE [LARGE SCALE GENOMIC DNA]</scope>
    <source>
        <strain evidence="4 5">ATCC 49310</strain>
        <strain evidence="3 6">ATCC 700114</strain>
    </source>
</reference>
<dbReference type="Pfam" id="PF02617">
    <property type="entry name" value="ClpS"/>
    <property type="match status" value="1"/>
</dbReference>
<dbReference type="HAMAP" id="MF_00302">
    <property type="entry name" value="ClpS"/>
    <property type="match status" value="1"/>
</dbReference>
<comment type="subunit">
    <text evidence="1">Binds to the N-terminal domain of the chaperone ClpA.</text>
</comment>
<dbReference type="EMBL" id="JRPK02000025">
    <property type="protein sequence ID" value="TLD97068.1"/>
    <property type="molecule type" value="Genomic_DNA"/>
</dbReference>
<reference evidence="4" key="2">
    <citation type="submission" date="2018-04" db="EMBL/GenBank/DDBJ databases">
        <authorList>
            <person name="Sheh A."/>
            <person name="Shen Z."/>
            <person name="Mannion A.J."/>
            <person name="Fox J.G."/>
        </authorList>
    </citation>
    <scope>NUCLEOTIDE SEQUENCE</scope>
    <source>
        <strain evidence="4">ATCC 49310</strain>
    </source>
</reference>
<evidence type="ECO:0000313" key="4">
    <source>
        <dbReference type="EMBL" id="TLD97068.1"/>
    </source>
</evidence>
<evidence type="ECO:0000313" key="5">
    <source>
        <dbReference type="Proteomes" id="UP000029861"/>
    </source>
</evidence>
<dbReference type="InterPro" id="IPR022935">
    <property type="entry name" value="ClpS"/>
</dbReference>
<organism evidence="3 6">
    <name type="scientific">Helicobacter trogontum</name>
    <dbReference type="NCBI Taxonomy" id="50960"/>
    <lineage>
        <taxon>Bacteria</taxon>
        <taxon>Pseudomonadati</taxon>
        <taxon>Campylobacterota</taxon>
        <taxon>Epsilonproteobacteria</taxon>
        <taxon>Campylobacterales</taxon>
        <taxon>Helicobacteraceae</taxon>
        <taxon>Helicobacter</taxon>
    </lineage>
</organism>
<dbReference type="GO" id="GO:0008233">
    <property type="term" value="F:peptidase activity"/>
    <property type="evidence" value="ECO:0007669"/>
    <property type="project" value="UniProtKB-KW"/>
</dbReference>
<dbReference type="GO" id="GO:0006508">
    <property type="term" value="P:proteolysis"/>
    <property type="evidence" value="ECO:0007669"/>
    <property type="project" value="UniProtKB-UniRule"/>
</dbReference>
<dbReference type="InterPro" id="IPR003769">
    <property type="entry name" value="ClpS_core"/>
</dbReference>
<feature type="domain" description="Adaptor protein ClpS core" evidence="2">
    <location>
        <begin position="25"/>
        <end position="102"/>
    </location>
</feature>
<dbReference type="Proteomes" id="UP000029861">
    <property type="component" value="Unassembled WGS sequence"/>
</dbReference>
<sequence>MPDNRYNDYLDSTNFETLHEVEVAQPRLQEIILLNDDYTSVDFVITLLMRVFNKSMLDAQTITQFVHNTGEGSCGVYPYDIAELKFSIATNFIRESGMPLRLVLRDVV</sequence>
<keyword evidence="3" id="KW-0378">Hydrolase</keyword>
<evidence type="ECO:0000256" key="1">
    <source>
        <dbReference type="HAMAP-Rule" id="MF_00302"/>
    </source>
</evidence>
<accession>A0A099VN59</accession>
<comment type="similarity">
    <text evidence="1">Belongs to the ClpS family.</text>
</comment>
<dbReference type="InterPro" id="IPR014719">
    <property type="entry name" value="Ribosomal_bL12_C/ClpS-like"/>
</dbReference>
<evidence type="ECO:0000259" key="2">
    <source>
        <dbReference type="Pfam" id="PF02617"/>
    </source>
</evidence>
<dbReference type="SUPFAM" id="SSF54736">
    <property type="entry name" value="ClpS-like"/>
    <property type="match status" value="1"/>
</dbReference>
<comment type="caution">
    <text evidence="3">The sequence shown here is derived from an EMBL/GenBank/DDBJ whole genome shotgun (WGS) entry which is preliminary data.</text>
</comment>
<dbReference type="AlphaFoldDB" id="A0A099VN59"/>
<dbReference type="eggNOG" id="COG2127">
    <property type="taxonomic scope" value="Bacteria"/>
</dbReference>
<evidence type="ECO:0000313" key="3">
    <source>
        <dbReference type="EMBL" id="TLD83844.1"/>
    </source>
</evidence>
<dbReference type="RefSeq" id="WP_034319036.1">
    <property type="nucleotide sequence ID" value="NZ_FZND01000041.1"/>
</dbReference>
<dbReference type="OrthoDB" id="9796121at2"/>
<gene>
    <name evidence="1" type="primary">clpS</name>
    <name evidence="4" type="ORF">LS80_007425</name>
    <name evidence="3" type="ORF">LS81_003665</name>
</gene>
<evidence type="ECO:0000313" key="6">
    <source>
        <dbReference type="Proteomes" id="UP000029878"/>
    </source>
</evidence>
<name>A0A099VN59_9HELI</name>
<dbReference type="Gene3D" id="3.30.1390.10">
    <property type="match status" value="1"/>
</dbReference>
<keyword evidence="3" id="KW-0645">Protease</keyword>
<dbReference type="EMBL" id="JRPL02000005">
    <property type="protein sequence ID" value="TLD83844.1"/>
    <property type="molecule type" value="Genomic_DNA"/>
</dbReference>
<comment type="function">
    <text evidence="1">Involved in the modulation of the specificity of the ClpAP-mediated ATP-dependent protein degradation.</text>
</comment>